<dbReference type="AlphaFoldDB" id="A0A7H1MZP7"/>
<name>A0A7H1MZP7_9PROT</name>
<proteinExistence type="inferred from homology"/>
<dbReference type="PANTHER" id="PTHR47561:SF1">
    <property type="entry name" value="POLYSACCHARIDE DEACETYLASE FAMILY PROTEIN (AFU_ORTHOLOGUE AFUA_6G05030)"/>
    <property type="match status" value="1"/>
</dbReference>
<evidence type="ECO:0000313" key="7">
    <source>
        <dbReference type="Proteomes" id="UP000516369"/>
    </source>
</evidence>
<organism evidence="6 7">
    <name type="scientific">Defluviicoccus vanus</name>
    <dbReference type="NCBI Taxonomy" id="111831"/>
    <lineage>
        <taxon>Bacteria</taxon>
        <taxon>Pseudomonadati</taxon>
        <taxon>Pseudomonadota</taxon>
        <taxon>Alphaproteobacteria</taxon>
        <taxon>Rhodospirillales</taxon>
        <taxon>Rhodospirillaceae</taxon>
        <taxon>Defluviicoccus</taxon>
    </lineage>
</organism>
<dbReference type="SUPFAM" id="SSF88713">
    <property type="entry name" value="Glycoside hydrolase/deacetylase"/>
    <property type="match status" value="1"/>
</dbReference>
<evidence type="ECO:0000259" key="5">
    <source>
        <dbReference type="PROSITE" id="PS51677"/>
    </source>
</evidence>
<evidence type="ECO:0000256" key="3">
    <source>
        <dbReference type="ARBA" id="ARBA00020071"/>
    </source>
</evidence>
<dbReference type="Pfam" id="PF01522">
    <property type="entry name" value="Polysacc_deac_1"/>
    <property type="match status" value="1"/>
</dbReference>
<evidence type="ECO:0000256" key="1">
    <source>
        <dbReference type="ARBA" id="ARBA00003236"/>
    </source>
</evidence>
<reference evidence="6 7" key="1">
    <citation type="submission" date="2020-05" db="EMBL/GenBank/DDBJ databases">
        <title>Complete closed genome sequence of Defluviicoccus vanus.</title>
        <authorList>
            <person name="Bessarab I."/>
            <person name="Arumugam K."/>
            <person name="Maszenan A.M."/>
            <person name="Seviour R.J."/>
            <person name="Williams R.B."/>
        </authorList>
    </citation>
    <scope>NUCLEOTIDE SEQUENCE [LARGE SCALE GENOMIC DNA]</scope>
    <source>
        <strain evidence="6 7">Ben 114</strain>
    </source>
</reference>
<dbReference type="EMBL" id="CP053923">
    <property type="protein sequence ID" value="QNT68933.1"/>
    <property type="molecule type" value="Genomic_DNA"/>
</dbReference>
<accession>A0A7H1MZP7</accession>
<gene>
    <name evidence="6" type="ORF">HQ394_05645</name>
</gene>
<dbReference type="InterPro" id="IPR002509">
    <property type="entry name" value="NODB_dom"/>
</dbReference>
<dbReference type="RefSeq" id="WP_190262443.1">
    <property type="nucleotide sequence ID" value="NZ_CP053923.1"/>
</dbReference>
<dbReference type="InterPro" id="IPR011330">
    <property type="entry name" value="Glyco_hydro/deAcase_b/a-brl"/>
</dbReference>
<dbReference type="PROSITE" id="PS51677">
    <property type="entry name" value="NODB"/>
    <property type="match status" value="1"/>
</dbReference>
<comment type="similarity">
    <text evidence="2">Belongs to the polysaccharide deacetylase family.</text>
</comment>
<feature type="domain" description="NodB homology" evidence="5">
    <location>
        <begin position="20"/>
        <end position="154"/>
    </location>
</feature>
<evidence type="ECO:0000256" key="4">
    <source>
        <dbReference type="ARBA" id="ARBA00032976"/>
    </source>
</evidence>
<evidence type="ECO:0000313" key="6">
    <source>
        <dbReference type="EMBL" id="QNT68933.1"/>
    </source>
</evidence>
<sequence length="335" mass="37797">MSPQGKLAASLSLDLDNQWSYMKTRGDAAWVDFPSYLDVVVPRFVAMLAKRQLKITVFIVGQDAVRPENAAALQAITAAGHEVGNHSFKHEPWLHAYSPDELEAEIAGAEEAIARVTGQRPIGFRGPGFSLSRETLSVLLRRGYRYDCSTFPTFLGPLARTYYFFTARLSADEKEQRRQLFGGFEDGFRPLRAYRWQLDRGALLEVPVTTMPIFRIPFHVSYLIYLARFSPWLARTYFRIALDLCRLMRVEPSLLLHPLDFLGADDGLEPLAFFPGMDVPAQKKLAWLDGFLADYSKRFTVLPMSKHAEVINARGDLPLVTPRFENETTAATATS</sequence>
<dbReference type="GO" id="GO:0016810">
    <property type="term" value="F:hydrolase activity, acting on carbon-nitrogen (but not peptide) bonds"/>
    <property type="evidence" value="ECO:0007669"/>
    <property type="project" value="InterPro"/>
</dbReference>
<dbReference type="GO" id="GO:0005975">
    <property type="term" value="P:carbohydrate metabolic process"/>
    <property type="evidence" value="ECO:0007669"/>
    <property type="project" value="InterPro"/>
</dbReference>
<dbReference type="KEGG" id="dvn:HQ394_05645"/>
<dbReference type="Proteomes" id="UP000516369">
    <property type="component" value="Chromosome"/>
</dbReference>
<dbReference type="PANTHER" id="PTHR47561">
    <property type="entry name" value="POLYSACCHARIDE DEACETYLASE FAMILY PROTEIN (AFU_ORTHOLOGUE AFUA_6G05030)"/>
    <property type="match status" value="1"/>
</dbReference>
<dbReference type="CDD" id="cd10940">
    <property type="entry name" value="CE4_PuuE_HpPgdA_like_1"/>
    <property type="match status" value="1"/>
</dbReference>
<protein>
    <recommendedName>
        <fullName evidence="3">Chitooligosaccharide deacetylase</fullName>
    </recommendedName>
    <alternativeName>
        <fullName evidence="4">Nodulation protein B</fullName>
    </alternativeName>
</protein>
<comment type="function">
    <text evidence="1">Is involved in generating a small heat-stable compound (Nod), an acylated oligomer of N-acetylglucosamine, that stimulates mitosis in various plant protoplasts.</text>
</comment>
<keyword evidence="7" id="KW-1185">Reference proteome</keyword>
<evidence type="ECO:0000256" key="2">
    <source>
        <dbReference type="ARBA" id="ARBA00010973"/>
    </source>
</evidence>
<dbReference type="Gene3D" id="3.20.20.370">
    <property type="entry name" value="Glycoside hydrolase/deacetylase"/>
    <property type="match status" value="1"/>
</dbReference>